<evidence type="ECO:0000313" key="3">
    <source>
        <dbReference type="Proteomes" id="UP000544222"/>
    </source>
</evidence>
<protein>
    <submittedName>
        <fullName evidence="2">Putative helicase</fullName>
    </submittedName>
</protein>
<dbReference type="GO" id="GO:0004386">
    <property type="term" value="F:helicase activity"/>
    <property type="evidence" value="ECO:0007669"/>
    <property type="project" value="UniProtKB-KW"/>
</dbReference>
<dbReference type="EMBL" id="JACHYB010000001">
    <property type="protein sequence ID" value="MBB3186754.1"/>
    <property type="molecule type" value="Genomic_DNA"/>
</dbReference>
<dbReference type="AlphaFoldDB" id="A0A7W5H1M0"/>
<proteinExistence type="predicted"/>
<keyword evidence="2" id="KW-0547">Nucleotide-binding</keyword>
<reference evidence="2 3" key="1">
    <citation type="submission" date="2020-08" db="EMBL/GenBank/DDBJ databases">
        <title>Genomic Encyclopedia of Type Strains, Phase IV (KMG-IV): sequencing the most valuable type-strain genomes for metagenomic binning, comparative biology and taxonomic classification.</title>
        <authorList>
            <person name="Goeker M."/>
        </authorList>
    </citation>
    <scope>NUCLEOTIDE SEQUENCE [LARGE SCALE GENOMIC DNA]</scope>
    <source>
        <strain evidence="2 3">DSM 27471</strain>
    </source>
</reference>
<dbReference type="RefSeq" id="WP_183412602.1">
    <property type="nucleotide sequence ID" value="NZ_JACHYB010000001.1"/>
</dbReference>
<dbReference type="Proteomes" id="UP000544222">
    <property type="component" value="Unassembled WGS sequence"/>
</dbReference>
<evidence type="ECO:0000313" key="2">
    <source>
        <dbReference type="EMBL" id="MBB3186754.1"/>
    </source>
</evidence>
<gene>
    <name evidence="2" type="ORF">FHX64_000917</name>
</gene>
<organism evidence="2 3">
    <name type="scientific">Microbacter margulisiae</name>
    <dbReference type="NCBI Taxonomy" id="1350067"/>
    <lineage>
        <taxon>Bacteria</taxon>
        <taxon>Pseudomonadati</taxon>
        <taxon>Bacteroidota</taxon>
        <taxon>Bacteroidia</taxon>
        <taxon>Bacteroidales</taxon>
        <taxon>Porphyromonadaceae</taxon>
        <taxon>Microbacter</taxon>
    </lineage>
</organism>
<sequence>MVEQFVREMQAKLASKDDQKTAFSSFFRTFLASFQPGTTVISIDQPATPSLPAWQVKYNNQLIGYIDILLSKPACPESEEDLSVREYIATFDNLLLLNSHEFRLYRQGKMFMQADISVSLFDALPEEANSGLHQLPEKVLSDFFRFRTKQAASATELATAAAKWAQRLSKYIQRIFANNIQEDTPFASLLETIQKKIDPTLTSQQFADQYAQAFILHTLQPTAFINPPAPGIHHDNAGNQWDEVEQSFQDQTCYALHIVEDEIKPLIGNDSLKAWWDKTVATQRTSERFIDFYRMFRSSFDDAFTFRNGIDETTYPLANYITKAVHQLVKTQLLCYNGLADERIRVIHPASSFCNLMNELMKLTARTYINQFGFRRQPQLFEQHIQPHFIAFEHRLDAFAWGAVNTHFVAADTPFIVPDQPFQHFLLSPFFQETKFWHEAPSDSEYASTFAAISEQPLPIIICNTFQLYETPLFNKQLAMMMQKNPLNLPRFSEVEGKQFPTLQPGSLQESMVAMIWISQYFMTQHGQGVSALIVPQKLLHHPDFRGVRSSLMQTMNEIYILDLHGSAMHDEHVPDGSHDEHVFDDDQGVAVLFLVKRIQQSTCKIYHADLLGSRYVKENWLKHTDFELYTYQPINPSSPHYVFSPYDIHAKQSYQAWKSLNEIMPAYETLPMLTENIWIDEDKTQLIERLLDRQAKQQRFMRYSTASKEEKTAKDFEKQIISIQTGLFEEKFVYIPDDATSEEYNRIAHHFEHANKALVVSQNVIPGKGDLIFSVFAVNHFVTHPFLSTRPIIGEYLFPLHLYQTTNATETQPVQTVLSLFEQEENYVQSTFNFDKNLLKQLATGYSKKVDAGMLFDYLYAILWSNHYKAIAAQHQTNSIPRIPFPMDRAIFDQLALKGRQCMQLHLQNSFSGIKNHAPQYNASSDNNRIERMFFVEKESAVYINSTNYFAPVSVKQWQFAIGDNLLLHQVLSGKAILTEPLIQQFCATASYITDNLHLIDQIDGLFDEAIITTFSFNG</sequence>
<dbReference type="Pfam" id="PF18135">
    <property type="entry name" value="Type_ISP_C"/>
    <property type="match status" value="1"/>
</dbReference>
<accession>A0A7W5H1M0</accession>
<dbReference type="InterPro" id="IPR041635">
    <property type="entry name" value="Type_ISP_LLaBIII_C"/>
</dbReference>
<keyword evidence="2" id="KW-0378">Hydrolase</keyword>
<keyword evidence="2" id="KW-0347">Helicase</keyword>
<keyword evidence="2" id="KW-0067">ATP-binding</keyword>
<name>A0A7W5H1M0_9PORP</name>
<comment type="caution">
    <text evidence="2">The sequence shown here is derived from an EMBL/GenBank/DDBJ whole genome shotgun (WGS) entry which is preliminary data.</text>
</comment>
<keyword evidence="3" id="KW-1185">Reference proteome</keyword>
<feature type="domain" description="Type ISP restriction-modification enzyme LLaBIII C-terminal specificity" evidence="1">
    <location>
        <begin position="695"/>
        <end position="964"/>
    </location>
</feature>
<evidence type="ECO:0000259" key="1">
    <source>
        <dbReference type="Pfam" id="PF18135"/>
    </source>
</evidence>